<reference evidence="6 7" key="1">
    <citation type="journal article" date="2013" name="Front. Microbiol.">
        <title>Comparative genomic analyses of the cyanobacterium, Lyngbya aestuarii BL J, a powerful hydrogen producer.</title>
        <authorList>
            <person name="Kothari A."/>
            <person name="Vaughn M."/>
            <person name="Garcia-Pichel F."/>
        </authorList>
    </citation>
    <scope>NUCLEOTIDE SEQUENCE [LARGE SCALE GENOMIC DNA]</scope>
    <source>
        <strain evidence="6 7">BL J</strain>
    </source>
</reference>
<dbReference type="Pfam" id="PF04107">
    <property type="entry name" value="GCS2"/>
    <property type="match status" value="1"/>
</dbReference>
<organism evidence="6 7">
    <name type="scientific">Lyngbya aestuarii BL J</name>
    <dbReference type="NCBI Taxonomy" id="1348334"/>
    <lineage>
        <taxon>Bacteria</taxon>
        <taxon>Bacillati</taxon>
        <taxon>Cyanobacteriota</taxon>
        <taxon>Cyanophyceae</taxon>
        <taxon>Oscillatoriophycideae</taxon>
        <taxon>Oscillatoriales</taxon>
        <taxon>Microcoleaceae</taxon>
        <taxon>Lyngbya</taxon>
    </lineage>
</organism>
<dbReference type="SUPFAM" id="SSF55931">
    <property type="entry name" value="Glutamine synthetase/guanido kinase"/>
    <property type="match status" value="1"/>
</dbReference>
<dbReference type="InterPro" id="IPR006336">
    <property type="entry name" value="GCS2"/>
</dbReference>
<dbReference type="OrthoDB" id="9769628at2"/>
<dbReference type="InterPro" id="IPR050141">
    <property type="entry name" value="GCL_type2/YbdK_subfam"/>
</dbReference>
<comment type="similarity">
    <text evidence="5">Belongs to the glutamate--cysteine ligase type 2 family. YbdK subfamily.</text>
</comment>
<dbReference type="GO" id="GO:0004357">
    <property type="term" value="F:glutamate-cysteine ligase activity"/>
    <property type="evidence" value="ECO:0007669"/>
    <property type="project" value="UniProtKB-EC"/>
</dbReference>
<evidence type="ECO:0000313" key="6">
    <source>
        <dbReference type="EMBL" id="ERT06834.1"/>
    </source>
</evidence>
<accession>U7QFV5</accession>
<dbReference type="EMBL" id="AUZM01000030">
    <property type="protein sequence ID" value="ERT06834.1"/>
    <property type="molecule type" value="Genomic_DNA"/>
</dbReference>
<dbReference type="Proteomes" id="UP000017127">
    <property type="component" value="Unassembled WGS sequence"/>
</dbReference>
<dbReference type="GO" id="GO:0042398">
    <property type="term" value="P:modified amino acid biosynthetic process"/>
    <property type="evidence" value="ECO:0007669"/>
    <property type="project" value="InterPro"/>
</dbReference>
<keyword evidence="2 5" id="KW-0547">Nucleotide-binding</keyword>
<name>U7QFV5_9CYAN</name>
<dbReference type="EC" id="6.3.2.2" evidence="5"/>
<dbReference type="PANTHER" id="PTHR36510:SF1">
    <property type="entry name" value="GLUTAMATE--CYSTEINE LIGASE 2-RELATED"/>
    <property type="match status" value="1"/>
</dbReference>
<sequence length="371" mass="42367">MNSYEGLTLGVEEEYQIIDPKTRQLAGRGEKIISWAEENHGKEIVQPEMRQSQIEIATSVCKSLAEIRAELCESRRIVIEAAQQDNKLISASGTHPFSDWKKQETTPKSRYYKLEQEYQQIIRELVTFGCHVHVGISDPEMAIAVINRARIWLSVLIALSANSPFWLGEKTGYMSYRTERWSPFPLVGVPPQFKNYQSYQGFVDKLIQMEVIQDTSTIYWDIRISEHYPTIEFRVSDICLTVDEAVMIAGLIRGLVQTAITEINHKFTVPSAHPELLKTAHWYAARYGLKGQLIDVVRQCSKPAKDLVNQLLHEIRPALESLGDWEEVSSLVDKVLTEGNAAQRQLEIYQRQGNMVEVVDYLVEQTRLGVV</sequence>
<dbReference type="InterPro" id="IPR011793">
    <property type="entry name" value="YbdK"/>
</dbReference>
<dbReference type="PATRIC" id="fig|1348334.3.peg.3153"/>
<evidence type="ECO:0000256" key="2">
    <source>
        <dbReference type="ARBA" id="ARBA00022741"/>
    </source>
</evidence>
<dbReference type="PANTHER" id="PTHR36510">
    <property type="entry name" value="GLUTAMATE--CYSTEINE LIGASE 2-RELATED"/>
    <property type="match status" value="1"/>
</dbReference>
<evidence type="ECO:0000256" key="3">
    <source>
        <dbReference type="ARBA" id="ARBA00022840"/>
    </source>
</evidence>
<dbReference type="HAMAP" id="MF_01609">
    <property type="entry name" value="Glu_cys_ligase_2"/>
    <property type="match status" value="1"/>
</dbReference>
<evidence type="ECO:0000256" key="1">
    <source>
        <dbReference type="ARBA" id="ARBA00022598"/>
    </source>
</evidence>
<dbReference type="Gene3D" id="3.30.590.20">
    <property type="match status" value="1"/>
</dbReference>
<dbReference type="GO" id="GO:0005524">
    <property type="term" value="F:ATP binding"/>
    <property type="evidence" value="ECO:0007669"/>
    <property type="project" value="UniProtKB-KW"/>
</dbReference>
<gene>
    <name evidence="6" type="ORF">M595_3258</name>
</gene>
<comment type="caution">
    <text evidence="6">The sequence shown here is derived from an EMBL/GenBank/DDBJ whole genome shotgun (WGS) entry which is preliminary data.</text>
</comment>
<dbReference type="AlphaFoldDB" id="U7QFV5"/>
<dbReference type="RefSeq" id="WP_023067009.1">
    <property type="nucleotide sequence ID" value="NZ_AUZM01000030.1"/>
</dbReference>
<protein>
    <recommendedName>
        <fullName evidence="5">Putative glutamate--cysteine ligase 2</fullName>
        <ecNumber evidence="5">6.3.2.2</ecNumber>
    </recommendedName>
    <alternativeName>
        <fullName evidence="5">Gamma-glutamylcysteine synthetase 2</fullName>
        <shortName evidence="5">GCS 2</shortName>
        <shortName evidence="5">Gamma-GCS 2</shortName>
    </alternativeName>
</protein>
<keyword evidence="7" id="KW-1185">Reference proteome</keyword>
<evidence type="ECO:0000313" key="7">
    <source>
        <dbReference type="Proteomes" id="UP000017127"/>
    </source>
</evidence>
<dbReference type="NCBIfam" id="NF010041">
    <property type="entry name" value="PRK13517.1-1"/>
    <property type="match status" value="1"/>
</dbReference>
<evidence type="ECO:0000256" key="4">
    <source>
        <dbReference type="ARBA" id="ARBA00048819"/>
    </source>
</evidence>
<keyword evidence="1 5" id="KW-0436">Ligase</keyword>
<dbReference type="InterPro" id="IPR014746">
    <property type="entry name" value="Gln_synth/guanido_kin_cat_dom"/>
</dbReference>
<proteinExistence type="inferred from homology"/>
<dbReference type="NCBIfam" id="TIGR02050">
    <property type="entry name" value="gshA_cyan_rel"/>
    <property type="match status" value="1"/>
</dbReference>
<evidence type="ECO:0000256" key="5">
    <source>
        <dbReference type="HAMAP-Rule" id="MF_01609"/>
    </source>
</evidence>
<comment type="catalytic activity">
    <reaction evidence="4 5">
        <text>L-cysteine + L-glutamate + ATP = gamma-L-glutamyl-L-cysteine + ADP + phosphate + H(+)</text>
        <dbReference type="Rhea" id="RHEA:13285"/>
        <dbReference type="ChEBI" id="CHEBI:15378"/>
        <dbReference type="ChEBI" id="CHEBI:29985"/>
        <dbReference type="ChEBI" id="CHEBI:30616"/>
        <dbReference type="ChEBI" id="CHEBI:35235"/>
        <dbReference type="ChEBI" id="CHEBI:43474"/>
        <dbReference type="ChEBI" id="CHEBI:58173"/>
        <dbReference type="ChEBI" id="CHEBI:456216"/>
        <dbReference type="EC" id="6.3.2.2"/>
    </reaction>
</comment>
<comment type="function">
    <text evidence="5">ATP-dependent carboxylate-amine ligase which exhibits weak glutamate--cysteine ligase activity.</text>
</comment>
<keyword evidence="3 5" id="KW-0067">ATP-binding</keyword>
<dbReference type="NCBIfam" id="NF010039">
    <property type="entry name" value="PRK13515.1"/>
    <property type="match status" value="1"/>
</dbReference>